<feature type="non-terminal residue" evidence="1">
    <location>
        <position position="30"/>
    </location>
</feature>
<dbReference type="AlphaFoldDB" id="A0A1R3KFD0"/>
<evidence type="ECO:0000313" key="1">
    <source>
        <dbReference type="EMBL" id="OMP05759.1"/>
    </source>
</evidence>
<organism evidence="1 2">
    <name type="scientific">Corchorus capsularis</name>
    <name type="common">Jute</name>
    <dbReference type="NCBI Taxonomy" id="210143"/>
    <lineage>
        <taxon>Eukaryota</taxon>
        <taxon>Viridiplantae</taxon>
        <taxon>Streptophyta</taxon>
        <taxon>Embryophyta</taxon>
        <taxon>Tracheophyta</taxon>
        <taxon>Spermatophyta</taxon>
        <taxon>Magnoliopsida</taxon>
        <taxon>eudicotyledons</taxon>
        <taxon>Gunneridae</taxon>
        <taxon>Pentapetalae</taxon>
        <taxon>rosids</taxon>
        <taxon>malvids</taxon>
        <taxon>Malvales</taxon>
        <taxon>Malvaceae</taxon>
        <taxon>Grewioideae</taxon>
        <taxon>Apeibeae</taxon>
        <taxon>Corchorus</taxon>
    </lineage>
</organism>
<proteinExistence type="predicted"/>
<keyword evidence="2" id="KW-1185">Reference proteome</keyword>
<name>A0A1R3KFD0_COCAP</name>
<reference evidence="1 2" key="1">
    <citation type="submission" date="2013-09" db="EMBL/GenBank/DDBJ databases">
        <title>Corchorus capsularis genome sequencing.</title>
        <authorList>
            <person name="Alam M."/>
            <person name="Haque M.S."/>
            <person name="Islam M.S."/>
            <person name="Emdad E.M."/>
            <person name="Islam M.M."/>
            <person name="Ahmed B."/>
            <person name="Halim A."/>
            <person name="Hossen Q.M.M."/>
            <person name="Hossain M.Z."/>
            <person name="Ahmed R."/>
            <person name="Khan M.M."/>
            <person name="Islam R."/>
            <person name="Rashid M.M."/>
            <person name="Khan S.A."/>
            <person name="Rahman M.S."/>
            <person name="Alam M."/>
        </authorList>
    </citation>
    <scope>NUCLEOTIDE SEQUENCE [LARGE SCALE GENOMIC DNA]</scope>
    <source>
        <strain evidence="2">cv. CVL-1</strain>
        <tissue evidence="1">Whole seedling</tissue>
    </source>
</reference>
<dbReference type="Gramene" id="OMP05759">
    <property type="protein sequence ID" value="OMP05759"/>
    <property type="gene ID" value="CCACVL1_01835"/>
</dbReference>
<gene>
    <name evidence="1" type="ORF">CCACVL1_01835</name>
</gene>
<comment type="caution">
    <text evidence="1">The sequence shown here is derived from an EMBL/GenBank/DDBJ whole genome shotgun (WGS) entry which is preliminary data.</text>
</comment>
<dbReference type="EMBL" id="AWWV01005216">
    <property type="protein sequence ID" value="OMP05759.1"/>
    <property type="molecule type" value="Genomic_DNA"/>
</dbReference>
<dbReference type="Proteomes" id="UP000188268">
    <property type="component" value="Unassembled WGS sequence"/>
</dbReference>
<protein>
    <submittedName>
        <fullName evidence="1">Uncharacterized protein</fullName>
    </submittedName>
</protein>
<evidence type="ECO:0000313" key="2">
    <source>
        <dbReference type="Proteomes" id="UP000188268"/>
    </source>
</evidence>
<sequence>MPTIREGSESSGVFTLTVTLNLGGAWSGES</sequence>
<accession>A0A1R3KFD0</accession>